<gene>
    <name evidence="1" type="ORF">IAC42_00630</name>
</gene>
<protein>
    <submittedName>
        <fullName evidence="1">Uncharacterized protein</fullName>
    </submittedName>
</protein>
<sequence length="75" mass="8674">MKGYTFEDLMGPRLGKAVVEVMERKGEGSVSREDFFDQPELLAEFDAWVYMIVNWPKDDKDFPPCFTPAHSDEVK</sequence>
<dbReference type="EMBL" id="JADIMU010000005">
    <property type="protein sequence ID" value="MBO8442255.1"/>
    <property type="molecule type" value="Genomic_DNA"/>
</dbReference>
<name>A0A9D9E8N7_9SPIR</name>
<reference evidence="1" key="2">
    <citation type="journal article" date="2021" name="PeerJ">
        <title>Extensive microbial diversity within the chicken gut microbiome revealed by metagenomics and culture.</title>
        <authorList>
            <person name="Gilroy R."/>
            <person name="Ravi A."/>
            <person name="Getino M."/>
            <person name="Pursley I."/>
            <person name="Horton D.L."/>
            <person name="Alikhan N.F."/>
            <person name="Baker D."/>
            <person name="Gharbi K."/>
            <person name="Hall N."/>
            <person name="Watson M."/>
            <person name="Adriaenssens E.M."/>
            <person name="Foster-Nyarko E."/>
            <person name="Jarju S."/>
            <person name="Secka A."/>
            <person name="Antonio M."/>
            <person name="Oren A."/>
            <person name="Chaudhuri R.R."/>
            <person name="La Ragione R."/>
            <person name="Hildebrand F."/>
            <person name="Pallen M.J."/>
        </authorList>
    </citation>
    <scope>NUCLEOTIDE SEQUENCE</scope>
    <source>
        <strain evidence="1">11167</strain>
    </source>
</reference>
<evidence type="ECO:0000313" key="1">
    <source>
        <dbReference type="EMBL" id="MBO8442255.1"/>
    </source>
</evidence>
<evidence type="ECO:0000313" key="2">
    <source>
        <dbReference type="Proteomes" id="UP000823633"/>
    </source>
</evidence>
<organism evidence="1 2">
    <name type="scientific">Candidatus Aphodenecus pullistercoris</name>
    <dbReference type="NCBI Taxonomy" id="2840669"/>
    <lineage>
        <taxon>Bacteria</taxon>
        <taxon>Pseudomonadati</taxon>
        <taxon>Spirochaetota</taxon>
        <taxon>Spirochaetia</taxon>
        <taxon>Spirochaetales</taxon>
        <taxon>Candidatus Aphodenecus</taxon>
    </lineage>
</organism>
<comment type="caution">
    <text evidence="1">The sequence shown here is derived from an EMBL/GenBank/DDBJ whole genome shotgun (WGS) entry which is preliminary data.</text>
</comment>
<dbReference type="AlphaFoldDB" id="A0A9D9E8N7"/>
<dbReference type="Proteomes" id="UP000823633">
    <property type="component" value="Unassembled WGS sequence"/>
</dbReference>
<accession>A0A9D9E8N7</accession>
<reference evidence="1" key="1">
    <citation type="submission" date="2020-10" db="EMBL/GenBank/DDBJ databases">
        <authorList>
            <person name="Gilroy R."/>
        </authorList>
    </citation>
    <scope>NUCLEOTIDE SEQUENCE</scope>
    <source>
        <strain evidence="1">11167</strain>
    </source>
</reference>
<proteinExistence type="predicted"/>